<protein>
    <submittedName>
        <fullName evidence="4">UPF0729 protein C18orf32 homolog</fullName>
    </submittedName>
</protein>
<gene>
    <name evidence="4" type="primary">LOC101854363</name>
</gene>
<dbReference type="RefSeq" id="XP_005107633.1">
    <property type="nucleotide sequence ID" value="XM_005107576.3"/>
</dbReference>
<reference evidence="4" key="1">
    <citation type="submission" date="2025-08" db="UniProtKB">
        <authorList>
            <consortium name="RefSeq"/>
        </authorList>
    </citation>
    <scope>IDENTIFICATION</scope>
</reference>
<feature type="chain" id="PRO_5045429200" evidence="2">
    <location>
        <begin position="26"/>
        <end position="98"/>
    </location>
</feature>
<dbReference type="GeneID" id="101854363"/>
<organism evidence="3 4">
    <name type="scientific">Aplysia californica</name>
    <name type="common">California sea hare</name>
    <dbReference type="NCBI Taxonomy" id="6500"/>
    <lineage>
        <taxon>Eukaryota</taxon>
        <taxon>Metazoa</taxon>
        <taxon>Spiralia</taxon>
        <taxon>Lophotrochozoa</taxon>
        <taxon>Mollusca</taxon>
        <taxon>Gastropoda</taxon>
        <taxon>Heterobranchia</taxon>
        <taxon>Euthyneura</taxon>
        <taxon>Tectipleura</taxon>
        <taxon>Aplysiida</taxon>
        <taxon>Aplysioidea</taxon>
        <taxon>Aplysiidae</taxon>
        <taxon>Aplysia</taxon>
    </lineage>
</organism>
<keyword evidence="3" id="KW-1185">Reference proteome</keyword>
<dbReference type="Proteomes" id="UP000694888">
    <property type="component" value="Unplaced"/>
</dbReference>
<name>A0ABM0K334_APLCA</name>
<feature type="signal peptide" evidence="2">
    <location>
        <begin position="1"/>
        <end position="25"/>
    </location>
</feature>
<keyword evidence="2" id="KW-0732">Signal</keyword>
<sequence>MVCCPCFLIPILIWVFQKFIGPWLSKIWSKPEEMVKNVENNLVCPMPKRKKPVDKSMEDVSATAVGTEEDNDLSKANGCLSSGTSDCNSCQGQRLKAE</sequence>
<dbReference type="InterPro" id="IPR026776">
    <property type="entry name" value="UPF0729_C18orf32-like"/>
</dbReference>
<evidence type="ECO:0000313" key="4">
    <source>
        <dbReference type="RefSeq" id="XP_005107633.1"/>
    </source>
</evidence>
<feature type="compositionally biased region" description="Polar residues" evidence="1">
    <location>
        <begin position="79"/>
        <end position="92"/>
    </location>
</feature>
<evidence type="ECO:0000256" key="1">
    <source>
        <dbReference type="SAM" id="MobiDB-lite"/>
    </source>
</evidence>
<dbReference type="Pfam" id="PF14975">
    <property type="entry name" value="DUF4512"/>
    <property type="match status" value="1"/>
</dbReference>
<evidence type="ECO:0000256" key="2">
    <source>
        <dbReference type="SAM" id="SignalP"/>
    </source>
</evidence>
<feature type="region of interest" description="Disordered" evidence="1">
    <location>
        <begin position="49"/>
        <end position="98"/>
    </location>
</feature>
<accession>A0ABM0K334</accession>
<proteinExistence type="predicted"/>
<evidence type="ECO:0000313" key="3">
    <source>
        <dbReference type="Proteomes" id="UP000694888"/>
    </source>
</evidence>